<feature type="compositionally biased region" description="Low complexity" evidence="1">
    <location>
        <begin position="80"/>
        <end position="91"/>
    </location>
</feature>
<feature type="compositionally biased region" description="Pro residues" evidence="1">
    <location>
        <begin position="497"/>
        <end position="506"/>
    </location>
</feature>
<gene>
    <name evidence="3" type="ORF">SAMN02745121_00748</name>
</gene>
<feature type="compositionally biased region" description="Low complexity" evidence="1">
    <location>
        <begin position="469"/>
        <end position="492"/>
    </location>
</feature>
<feature type="region of interest" description="Disordered" evidence="1">
    <location>
        <begin position="465"/>
        <end position="520"/>
    </location>
</feature>
<dbReference type="PANTHER" id="PTHR30627:SF2">
    <property type="entry name" value="PEPTIDOGLYCAN D,D-TRANSPEPTIDASE MRDA"/>
    <property type="match status" value="1"/>
</dbReference>
<dbReference type="Gene3D" id="3.40.710.10">
    <property type="entry name" value="DD-peptidase/beta-lactamase superfamily"/>
    <property type="match status" value="1"/>
</dbReference>
<dbReference type="OrthoDB" id="9811238at2"/>
<dbReference type="GO" id="GO:0071555">
    <property type="term" value="P:cell wall organization"/>
    <property type="evidence" value="ECO:0007669"/>
    <property type="project" value="TreeGrafter"/>
</dbReference>
<evidence type="ECO:0000259" key="2">
    <source>
        <dbReference type="Pfam" id="PF00905"/>
    </source>
</evidence>
<dbReference type="Pfam" id="PF00905">
    <property type="entry name" value="Transpeptidase"/>
    <property type="match status" value="1"/>
</dbReference>
<accession>A0A1I1TIZ0</accession>
<dbReference type="InterPro" id="IPR001460">
    <property type="entry name" value="PCN-bd_Tpept"/>
</dbReference>
<dbReference type="STRING" id="54.SAMN02745121_00748"/>
<reference evidence="4" key="1">
    <citation type="submission" date="2016-10" db="EMBL/GenBank/DDBJ databases">
        <authorList>
            <person name="Varghese N."/>
            <person name="Submissions S."/>
        </authorList>
    </citation>
    <scope>NUCLEOTIDE SEQUENCE [LARGE SCALE GENOMIC DNA]</scope>
    <source>
        <strain evidence="4">ATCC 25963</strain>
    </source>
</reference>
<evidence type="ECO:0000256" key="1">
    <source>
        <dbReference type="SAM" id="MobiDB-lite"/>
    </source>
</evidence>
<sequence length="520" mass="55159">MSAPNTRLSGLGALFFVGTLGAIAFYVQRQEVPETHDVVRTAATGTQAAPEEAPVAALPWQDRLDLAAATPAPLGPDAPTPAKATKTADPDFPSLATDLARTRLVQELSDGHRILYTLDPVLQDAALQIFRNREVPYAAAVVLDVRDNAVLALAGHSSMDPEVDPLEIVTTAWAPAASTFKLVTAASLLANKHVNSKTRVCFSGGLHGITDDLLLDDPRRDERCDDLGGAVAHSHNVVIAKLALKHLSADALQATVRSFKFDSDIPFEFPVERSPALIPADAKERAKVAAGFWHVDMSPLHGALLASVFARDGVYQAPHVISQVLGPDGTDRTPALPKTERVLSKDVAEAVGAMMVRTTTEGTARASFVDRQGNSYISEVQVAGKTGSLTGKRAPGLNYNWFVGYAPAERPEIAFAVLLANEPKWQIKAHYAARRLVQIYLQRRDAIADHRLAKLTKKGVELPVEGKKAAPAASPSKPAPPDAVAARKAPAARPDPDALPPVPGPVARPQAASGKAPSGV</sequence>
<organism evidence="3 4">
    <name type="scientific">Nannocystis exedens</name>
    <dbReference type="NCBI Taxonomy" id="54"/>
    <lineage>
        <taxon>Bacteria</taxon>
        <taxon>Pseudomonadati</taxon>
        <taxon>Myxococcota</taxon>
        <taxon>Polyangia</taxon>
        <taxon>Nannocystales</taxon>
        <taxon>Nannocystaceae</taxon>
        <taxon>Nannocystis</taxon>
    </lineage>
</organism>
<dbReference type="AlphaFoldDB" id="A0A1I1TIZ0"/>
<dbReference type="Proteomes" id="UP000199400">
    <property type="component" value="Unassembled WGS sequence"/>
</dbReference>
<keyword evidence="4" id="KW-1185">Reference proteome</keyword>
<dbReference type="InterPro" id="IPR050515">
    <property type="entry name" value="Beta-lactam/transpept"/>
</dbReference>
<feature type="domain" description="Penicillin-binding protein transpeptidase" evidence="2">
    <location>
        <begin position="139"/>
        <end position="428"/>
    </location>
</feature>
<evidence type="ECO:0000313" key="4">
    <source>
        <dbReference type="Proteomes" id="UP000199400"/>
    </source>
</evidence>
<protein>
    <submittedName>
        <fullName evidence="3">Penicillin binding protein transpeptidase domain-containing protein</fullName>
    </submittedName>
</protein>
<dbReference type="GO" id="GO:0008658">
    <property type="term" value="F:penicillin binding"/>
    <property type="evidence" value="ECO:0007669"/>
    <property type="project" value="InterPro"/>
</dbReference>
<name>A0A1I1TIZ0_9BACT</name>
<dbReference type="PANTHER" id="PTHR30627">
    <property type="entry name" value="PEPTIDOGLYCAN D,D-TRANSPEPTIDASE"/>
    <property type="match status" value="1"/>
</dbReference>
<feature type="region of interest" description="Disordered" evidence="1">
    <location>
        <begin position="69"/>
        <end position="91"/>
    </location>
</feature>
<dbReference type="InterPro" id="IPR012338">
    <property type="entry name" value="Beta-lactam/transpept-like"/>
</dbReference>
<dbReference type="RefSeq" id="WP_096334048.1">
    <property type="nucleotide sequence ID" value="NZ_FOMX01000002.1"/>
</dbReference>
<evidence type="ECO:0000313" key="3">
    <source>
        <dbReference type="EMBL" id="SFD58621.1"/>
    </source>
</evidence>
<dbReference type="GO" id="GO:0005886">
    <property type="term" value="C:plasma membrane"/>
    <property type="evidence" value="ECO:0007669"/>
    <property type="project" value="TreeGrafter"/>
</dbReference>
<dbReference type="EMBL" id="FOMX01000002">
    <property type="protein sequence ID" value="SFD58621.1"/>
    <property type="molecule type" value="Genomic_DNA"/>
</dbReference>
<proteinExistence type="predicted"/>
<dbReference type="SUPFAM" id="SSF56601">
    <property type="entry name" value="beta-lactamase/transpeptidase-like"/>
    <property type="match status" value="1"/>
</dbReference>
<dbReference type="GO" id="GO:0071972">
    <property type="term" value="F:peptidoglycan L,D-transpeptidase activity"/>
    <property type="evidence" value="ECO:0007669"/>
    <property type="project" value="TreeGrafter"/>
</dbReference>